<dbReference type="InterPro" id="IPR032675">
    <property type="entry name" value="LRR_dom_sf"/>
</dbReference>
<keyword evidence="1" id="KW-0433">Leucine-rich repeat</keyword>
<evidence type="ECO:0000256" key="3">
    <source>
        <dbReference type="SAM" id="MobiDB-lite"/>
    </source>
</evidence>
<dbReference type="Gene3D" id="3.80.10.10">
    <property type="entry name" value="Ribonuclease Inhibitor"/>
    <property type="match status" value="1"/>
</dbReference>
<keyword evidence="4" id="KW-1133">Transmembrane helix</keyword>
<keyword evidence="2" id="KW-0677">Repeat</keyword>
<protein>
    <submittedName>
        <fullName evidence="5">Leucine Rich Repeat</fullName>
    </submittedName>
</protein>
<feature type="region of interest" description="Disordered" evidence="3">
    <location>
        <begin position="70"/>
        <end position="113"/>
    </location>
</feature>
<dbReference type="AlphaFoldDB" id="A0A9N8DVF9"/>
<keyword evidence="4" id="KW-0812">Transmembrane</keyword>
<dbReference type="PANTHER" id="PTHR46662:SF104">
    <property type="entry name" value="GPI-ANCHORED ADHESIN-LIKE PROTEIN PGA55-RELATED"/>
    <property type="match status" value="1"/>
</dbReference>
<organism evidence="5 6">
    <name type="scientific">Seminavis robusta</name>
    <dbReference type="NCBI Taxonomy" id="568900"/>
    <lineage>
        <taxon>Eukaryota</taxon>
        <taxon>Sar</taxon>
        <taxon>Stramenopiles</taxon>
        <taxon>Ochrophyta</taxon>
        <taxon>Bacillariophyta</taxon>
        <taxon>Bacillariophyceae</taxon>
        <taxon>Bacillariophycidae</taxon>
        <taxon>Naviculales</taxon>
        <taxon>Naviculaceae</taxon>
        <taxon>Seminavis</taxon>
    </lineage>
</organism>
<comment type="caution">
    <text evidence="5">The sequence shown here is derived from an EMBL/GenBank/DDBJ whole genome shotgun (WGS) entry which is preliminary data.</text>
</comment>
<feature type="transmembrane region" description="Helical" evidence="4">
    <location>
        <begin position="298"/>
        <end position="322"/>
    </location>
</feature>
<evidence type="ECO:0000256" key="4">
    <source>
        <dbReference type="SAM" id="Phobius"/>
    </source>
</evidence>
<keyword evidence="4" id="KW-0472">Membrane</keyword>
<feature type="compositionally biased region" description="Polar residues" evidence="3">
    <location>
        <begin position="329"/>
        <end position="353"/>
    </location>
</feature>
<evidence type="ECO:0000256" key="2">
    <source>
        <dbReference type="ARBA" id="ARBA00022737"/>
    </source>
</evidence>
<reference evidence="5" key="1">
    <citation type="submission" date="2020-06" db="EMBL/GenBank/DDBJ databases">
        <authorList>
            <consortium name="Plant Systems Biology data submission"/>
        </authorList>
    </citation>
    <scope>NUCLEOTIDE SEQUENCE</scope>
    <source>
        <strain evidence="5">D6</strain>
    </source>
</reference>
<evidence type="ECO:0000313" key="6">
    <source>
        <dbReference type="Proteomes" id="UP001153069"/>
    </source>
</evidence>
<feature type="region of interest" description="Disordered" evidence="3">
    <location>
        <begin position="1"/>
        <end position="24"/>
    </location>
</feature>
<dbReference type="SUPFAM" id="SSF52058">
    <property type="entry name" value="L domain-like"/>
    <property type="match status" value="1"/>
</dbReference>
<feature type="region of interest" description="Disordered" evidence="3">
    <location>
        <begin position="329"/>
        <end position="371"/>
    </location>
</feature>
<keyword evidence="6" id="KW-1185">Reference proteome</keyword>
<name>A0A9N8DVF9_9STRA</name>
<dbReference type="FunFam" id="3.80.10.10:FF:000041">
    <property type="entry name" value="LRR receptor-like serine/threonine-protein kinase ERECTA"/>
    <property type="match status" value="1"/>
</dbReference>
<dbReference type="EMBL" id="CAICTM010000400">
    <property type="protein sequence ID" value="CAB9509702.1"/>
    <property type="molecule type" value="Genomic_DNA"/>
</dbReference>
<gene>
    <name evidence="5" type="ORF">SEMRO_401_G135310.1</name>
</gene>
<evidence type="ECO:0000256" key="1">
    <source>
        <dbReference type="ARBA" id="ARBA00022614"/>
    </source>
</evidence>
<dbReference type="OrthoDB" id="49138at2759"/>
<feature type="compositionally biased region" description="Low complexity" evidence="3">
    <location>
        <begin position="354"/>
        <end position="369"/>
    </location>
</feature>
<accession>A0A9N8DVF9</accession>
<sequence length="720" mass="79362">MMTDQMEIETSDVECSANGDLETEPASINAEQETSLGELPMEMARAEDFQDLEALKALKATEETTSLKDIVPLPQPLPHTTSAQSPAPATVTARNSSTTCSTPGTSSTGTSMVRSQLNLSANEVRESERPYVNTEQGTDITSLPIAKANTHSFQDPEASNSPTGTNTTGMYTSIKEIVPLSQRFADLQLNDLLDASEQATTIQDIVPLHQPLPEPTLASPPAAATVTPGAYNVTPAGRHHPPMPPVQLTQHPPHPPPQLTTPTTTTPESPSNAPQATLPTALVHHHHHRNIPTRKRKILECCILANGALGIILLAVILVAVFSSIQDGDTINYPPKQSTPTNTDHNSNATPDQLSSNQTDSVSSNSSSSLEEDDEIDNLLILDNLPQQTLNSLLDPFPPQSEAYHWLETHPDLDTYPQWRRRQLMALATFYYAFDGTRWPLGINLDWLDKTRSECNWYSSWIGYWADDELTVFQHNPDSRICNDKGEYTVLYLGEASSLGFAKDNITFPFELSFLSTLQIFNWRANGLSKHSESGDHALWPAEYYQRLTNLEHLNLGENSWNTHLPSEFGMLTKLTSLNLQESNLRGRIASELGLLSNLQFLELDTNQFTGSIPKELQQIPTLRFVELHYNPWLTGDIPTNFSESMQGMTLRGNDLLLSPSGTTIPPPVCVLDDLQSLPNCRCEMHNETSACPCTCIRGEDWNQTTTTNRTAASLNSTSG</sequence>
<proteinExistence type="predicted"/>
<dbReference type="Pfam" id="PF00560">
    <property type="entry name" value="LRR_1"/>
    <property type="match status" value="1"/>
</dbReference>
<feature type="compositionally biased region" description="Low complexity" evidence="3">
    <location>
        <begin position="96"/>
        <end position="111"/>
    </location>
</feature>
<feature type="compositionally biased region" description="Polar residues" evidence="3">
    <location>
        <begin position="78"/>
        <end position="95"/>
    </location>
</feature>
<feature type="region of interest" description="Disordered" evidence="3">
    <location>
        <begin position="211"/>
        <end position="276"/>
    </location>
</feature>
<evidence type="ECO:0000313" key="5">
    <source>
        <dbReference type="EMBL" id="CAB9509702.1"/>
    </source>
</evidence>
<feature type="compositionally biased region" description="Acidic residues" evidence="3">
    <location>
        <begin position="1"/>
        <end position="12"/>
    </location>
</feature>
<dbReference type="PANTHER" id="PTHR46662">
    <property type="entry name" value="DI-GLUCOSE BINDING PROTEIN WITH LEUCINE-RICH REPEAT DOMAIN-CONTAINING PROTEIN"/>
    <property type="match status" value="1"/>
</dbReference>
<dbReference type="InterPro" id="IPR001611">
    <property type="entry name" value="Leu-rich_rpt"/>
</dbReference>
<dbReference type="Proteomes" id="UP001153069">
    <property type="component" value="Unassembled WGS sequence"/>
</dbReference>